<dbReference type="AlphaFoldDB" id="A0A6M3LIQ2"/>
<sequence length="64" mass="7352">MDTIEVIKTAIENDGTLTYSQTIRIRELLRRTPCPMCGNAQREETPNDEYDFMCLNCDACFDSV</sequence>
<proteinExistence type="predicted"/>
<accession>A0A6M3LIQ2</accession>
<dbReference type="EMBL" id="MT143132">
    <property type="protein sequence ID" value="QJA93224.1"/>
    <property type="molecule type" value="Genomic_DNA"/>
</dbReference>
<reference evidence="1" key="1">
    <citation type="submission" date="2020-03" db="EMBL/GenBank/DDBJ databases">
        <title>The deep terrestrial virosphere.</title>
        <authorList>
            <person name="Holmfeldt K."/>
            <person name="Nilsson E."/>
            <person name="Simone D."/>
            <person name="Lopez-Fernandez M."/>
            <person name="Wu X."/>
            <person name="de Brujin I."/>
            <person name="Lundin D."/>
            <person name="Andersson A."/>
            <person name="Bertilsson S."/>
            <person name="Dopson M."/>
        </authorList>
    </citation>
    <scope>NUCLEOTIDE SEQUENCE</scope>
    <source>
        <strain evidence="1">MM415B04311</strain>
    </source>
</reference>
<gene>
    <name evidence="1" type="ORF">MM415B04311_0006</name>
</gene>
<evidence type="ECO:0000313" key="1">
    <source>
        <dbReference type="EMBL" id="QJA93224.1"/>
    </source>
</evidence>
<name>A0A6M3LIQ2_9ZZZZ</name>
<organism evidence="1">
    <name type="scientific">viral metagenome</name>
    <dbReference type="NCBI Taxonomy" id="1070528"/>
    <lineage>
        <taxon>unclassified sequences</taxon>
        <taxon>metagenomes</taxon>
        <taxon>organismal metagenomes</taxon>
    </lineage>
</organism>
<protein>
    <submittedName>
        <fullName evidence="1">Uncharacterized protein</fullName>
    </submittedName>
</protein>